<dbReference type="Proteomes" id="UP000025947">
    <property type="component" value="Unassembled WGS sequence"/>
</dbReference>
<dbReference type="Pfam" id="PF00441">
    <property type="entry name" value="Acyl-CoA_dh_1"/>
    <property type="match status" value="1"/>
</dbReference>
<dbReference type="Gene3D" id="1.20.140.10">
    <property type="entry name" value="Butyryl-CoA Dehydrogenase, subunit A, domain 3"/>
    <property type="match status" value="1"/>
</dbReference>
<comment type="cofactor">
    <cofactor evidence="1 6">
        <name>FAD</name>
        <dbReference type="ChEBI" id="CHEBI:57692"/>
    </cofactor>
</comment>
<keyword evidence="4 6" id="KW-0274">FAD</keyword>
<comment type="caution">
    <text evidence="11">The sequence shown here is derived from an EMBL/GenBank/DDBJ whole genome shotgun (WGS) entry which is preliminary data.</text>
</comment>
<reference evidence="11 12" key="1">
    <citation type="submission" date="2014-04" db="EMBL/GenBank/DDBJ databases">
        <title>The Genome Sequence of Mycobacterium tuberculosis TKK-01-0051.</title>
        <authorList>
            <consortium name="The Broad Institute Genomics Platform"/>
            <consortium name="The Broad Institute Genome Sequencing Center for Infectious Disease"/>
            <person name="Earl A.M."/>
            <person name="Cohen K."/>
            <person name="Pym A."/>
            <person name="Bishai W."/>
            <person name="Maharaj K."/>
            <person name="Desjardins C."/>
            <person name="Abeel T."/>
            <person name="Young S."/>
            <person name="Zeng Q."/>
            <person name="Gargeya S."/>
            <person name="Abouelleil A."/>
            <person name="Alvarado L."/>
            <person name="Chapman S.B."/>
            <person name="Gainer-Dewar J."/>
            <person name="Goldberg J."/>
            <person name="Griggs A."/>
            <person name="Gujja S."/>
            <person name="Hansen M."/>
            <person name="Howarth C."/>
            <person name="Imamovic A."/>
            <person name="Larimer J."/>
            <person name="Murphy C."/>
            <person name="Naylor J."/>
            <person name="Pearson M."/>
            <person name="Poon T.W."/>
            <person name="Priest M."/>
            <person name="Roberts A."/>
            <person name="Saif S."/>
            <person name="Shea T."/>
            <person name="Sykes S."/>
            <person name="Wortman J."/>
            <person name="Nusbaum C."/>
            <person name="Birren B."/>
        </authorList>
    </citation>
    <scope>NUCLEOTIDE SEQUENCE [LARGE SCALE GENOMIC DNA]</scope>
    <source>
        <strain evidence="11 12">TKK-01-0051</strain>
    </source>
</reference>
<evidence type="ECO:0000256" key="5">
    <source>
        <dbReference type="ARBA" id="ARBA00023002"/>
    </source>
</evidence>
<keyword evidence="12" id="KW-1185">Reference proteome</keyword>
<dbReference type="SUPFAM" id="SSF56645">
    <property type="entry name" value="Acyl-CoA dehydrogenase NM domain-like"/>
    <property type="match status" value="1"/>
</dbReference>
<dbReference type="InterPro" id="IPR037069">
    <property type="entry name" value="AcylCoA_DH/ox_N_sf"/>
</dbReference>
<dbReference type="InterPro" id="IPR013786">
    <property type="entry name" value="AcylCoA_DH/ox_N"/>
</dbReference>
<evidence type="ECO:0000259" key="9">
    <source>
        <dbReference type="Pfam" id="PF02770"/>
    </source>
</evidence>
<accession>A0A051TXN4</accession>
<feature type="domain" description="Acyl-CoA oxidase/dehydrogenase middle" evidence="9">
    <location>
        <begin position="151"/>
        <end position="224"/>
    </location>
</feature>
<comment type="similarity">
    <text evidence="2 6">Belongs to the acyl-CoA dehydrogenase family.</text>
</comment>
<dbReference type="PATRIC" id="fig|1324261.3.peg.4410"/>
<proteinExistence type="inferred from homology"/>
<evidence type="ECO:0000256" key="2">
    <source>
        <dbReference type="ARBA" id="ARBA00009347"/>
    </source>
</evidence>
<dbReference type="InterPro" id="IPR006091">
    <property type="entry name" value="Acyl-CoA_Oxase/DH_mid-dom"/>
</dbReference>
<keyword evidence="3 6" id="KW-0285">Flavoprotein</keyword>
<dbReference type="PANTHER" id="PTHR43884:SF20">
    <property type="entry name" value="ACYL-COA DEHYDROGENASE FADE28"/>
    <property type="match status" value="1"/>
</dbReference>
<evidence type="ECO:0000256" key="6">
    <source>
        <dbReference type="RuleBase" id="RU362125"/>
    </source>
</evidence>
<evidence type="ECO:0000313" key="11">
    <source>
        <dbReference type="EMBL" id="KBZ61418.1"/>
    </source>
</evidence>
<dbReference type="Pfam" id="PF02770">
    <property type="entry name" value="Acyl-CoA_dh_M"/>
    <property type="match status" value="1"/>
</dbReference>
<gene>
    <name evidence="11" type="ORF">K875_04374</name>
</gene>
<evidence type="ECO:0000256" key="3">
    <source>
        <dbReference type="ARBA" id="ARBA00022630"/>
    </source>
</evidence>
<evidence type="ECO:0000256" key="1">
    <source>
        <dbReference type="ARBA" id="ARBA00001974"/>
    </source>
</evidence>
<dbReference type="HOGENOM" id="CLU_018204_5_2_11"/>
<feature type="domain" description="Acyl-CoA dehydrogenase/oxidase N-terminal" evidence="10">
    <location>
        <begin position="32"/>
        <end position="123"/>
    </location>
</feature>
<dbReference type="InterPro" id="IPR036250">
    <property type="entry name" value="AcylCo_DH-like_C"/>
</dbReference>
<dbReference type="SUPFAM" id="SSF47203">
    <property type="entry name" value="Acyl-CoA dehydrogenase C-terminal domain-like"/>
    <property type="match status" value="1"/>
</dbReference>
<sequence>MDDQTLKSIPLQPQRSNVKKDPLGTMTTLDSPEKILFTSTTQAFLEKEAPLRRVRELHAAGTSFDPAWWQRAAQLGWTGLLVPEELGGGSVSENGFADLAMVAEQLGKTVAPGPLYPVSTVLAGLVECTNSGEHADAIEALIAGESVASWAVCEPGRGWAPLHPTVTATETDSGYRIDGVKDRVEAAAQSALLLVVARCGAGAGIRQFLVPTDAPGVRIEPQQSVDLVKQYGRVRFDGVVVPRSAAVGTAGETAALVDRQSQIAQVLQCAEVVGALQTVFDLTVRWALDRHTFGRPLASYQALKHKFADMKLWLEACRATTSAAVADVAARAPEANVSASIAKSYVGEMAGQIVQACVQMHGGIGVTWEHDLHLYLRRITLYRSMFGTPEEHNLRVYEFEKAGRSAK</sequence>
<evidence type="ECO:0008006" key="13">
    <source>
        <dbReference type="Google" id="ProtNLM"/>
    </source>
</evidence>
<feature type="domain" description="Acyl-CoA dehydrogenase/oxidase C-terminal" evidence="8">
    <location>
        <begin position="267"/>
        <end position="392"/>
    </location>
</feature>
<evidence type="ECO:0000259" key="10">
    <source>
        <dbReference type="Pfam" id="PF02771"/>
    </source>
</evidence>
<dbReference type="AlphaFoldDB" id="A0A051TXN4"/>
<dbReference type="GO" id="GO:0003995">
    <property type="term" value="F:acyl-CoA dehydrogenase activity"/>
    <property type="evidence" value="ECO:0007669"/>
    <property type="project" value="TreeGrafter"/>
</dbReference>
<dbReference type="PANTHER" id="PTHR43884">
    <property type="entry name" value="ACYL-COA DEHYDROGENASE"/>
    <property type="match status" value="1"/>
</dbReference>
<dbReference type="InterPro" id="IPR046373">
    <property type="entry name" value="Acyl-CoA_Oxase/DH_mid-dom_sf"/>
</dbReference>
<dbReference type="Gene3D" id="2.40.110.10">
    <property type="entry name" value="Butyryl-CoA Dehydrogenase, subunit A, domain 2"/>
    <property type="match status" value="1"/>
</dbReference>
<name>A0A051TXN4_9MYCO</name>
<dbReference type="Gene3D" id="1.10.540.10">
    <property type="entry name" value="Acyl-CoA dehydrogenase/oxidase, N-terminal domain"/>
    <property type="match status" value="1"/>
</dbReference>
<dbReference type="EMBL" id="JLXW01000010">
    <property type="protein sequence ID" value="KBZ61418.1"/>
    <property type="molecule type" value="Genomic_DNA"/>
</dbReference>
<evidence type="ECO:0000256" key="4">
    <source>
        <dbReference type="ARBA" id="ARBA00022827"/>
    </source>
</evidence>
<evidence type="ECO:0000259" key="8">
    <source>
        <dbReference type="Pfam" id="PF00441"/>
    </source>
</evidence>
<organism evidence="11 12">
    <name type="scientific">Mycobacterium [tuberculosis] TKK-01-0051</name>
    <dbReference type="NCBI Taxonomy" id="1324261"/>
    <lineage>
        <taxon>Bacteria</taxon>
        <taxon>Bacillati</taxon>
        <taxon>Actinomycetota</taxon>
        <taxon>Actinomycetes</taxon>
        <taxon>Mycobacteriales</taxon>
        <taxon>Mycobacteriaceae</taxon>
        <taxon>Mycobacterium</taxon>
        <taxon>Mycobacterium avium complex (MAC)</taxon>
    </lineage>
</organism>
<dbReference type="InterPro" id="IPR009100">
    <property type="entry name" value="AcylCoA_DH/oxidase_NM_dom_sf"/>
</dbReference>
<dbReference type="CDD" id="cd00567">
    <property type="entry name" value="ACAD"/>
    <property type="match status" value="1"/>
</dbReference>
<keyword evidence="5 6" id="KW-0560">Oxidoreductase</keyword>
<evidence type="ECO:0000313" key="12">
    <source>
        <dbReference type="Proteomes" id="UP000025947"/>
    </source>
</evidence>
<protein>
    <recommendedName>
        <fullName evidence="13">Acyl-CoA dehydrogenase</fullName>
    </recommendedName>
</protein>
<feature type="region of interest" description="Disordered" evidence="7">
    <location>
        <begin position="1"/>
        <end position="25"/>
    </location>
</feature>
<dbReference type="Pfam" id="PF02771">
    <property type="entry name" value="Acyl-CoA_dh_N"/>
    <property type="match status" value="1"/>
</dbReference>
<evidence type="ECO:0000256" key="7">
    <source>
        <dbReference type="SAM" id="MobiDB-lite"/>
    </source>
</evidence>
<dbReference type="GO" id="GO:0050660">
    <property type="term" value="F:flavin adenine dinucleotide binding"/>
    <property type="evidence" value="ECO:0007669"/>
    <property type="project" value="InterPro"/>
</dbReference>
<dbReference type="InterPro" id="IPR009075">
    <property type="entry name" value="AcylCo_DH/oxidase_C"/>
</dbReference>